<dbReference type="EMBL" id="JAAGAX010000008">
    <property type="protein sequence ID" value="KAF2306060.1"/>
    <property type="molecule type" value="Genomic_DNA"/>
</dbReference>
<evidence type="ECO:0000313" key="2">
    <source>
        <dbReference type="EMBL" id="KAF2306060.1"/>
    </source>
</evidence>
<feature type="region of interest" description="Disordered" evidence="1">
    <location>
        <begin position="1"/>
        <end position="43"/>
    </location>
</feature>
<evidence type="ECO:0000256" key="1">
    <source>
        <dbReference type="SAM" id="MobiDB-lite"/>
    </source>
</evidence>
<sequence length="156" mass="17020">MGHSRGNHRRSRRKKNSASGESSSAGSSMLGEHTLKESPFPPSRVKVEEMHKAGSSGRLLSNLNADHNSGIRASNGLCVTCEREKTRENYAIWSVKMQAYLKAFVETGKDPAPLSDNPTLAQIKQHSEECAKKFKALPCIHSAVSNVIFTRILASG</sequence>
<feature type="compositionally biased region" description="Low complexity" evidence="1">
    <location>
        <begin position="17"/>
        <end position="28"/>
    </location>
</feature>
<feature type="compositionally biased region" description="Basic residues" evidence="1">
    <location>
        <begin position="1"/>
        <end position="16"/>
    </location>
</feature>
<protein>
    <submittedName>
        <fullName evidence="2">Uncharacterized protein</fullName>
    </submittedName>
</protein>
<keyword evidence="3" id="KW-1185">Reference proteome</keyword>
<dbReference type="Proteomes" id="UP000467840">
    <property type="component" value="Chromosome 9"/>
</dbReference>
<accession>A0A6A6LX74</accession>
<evidence type="ECO:0000313" key="3">
    <source>
        <dbReference type="Proteomes" id="UP000467840"/>
    </source>
</evidence>
<dbReference type="AlphaFoldDB" id="A0A6A6LX74"/>
<comment type="caution">
    <text evidence="2">The sequence shown here is derived from an EMBL/GenBank/DDBJ whole genome shotgun (WGS) entry which is preliminary data.</text>
</comment>
<gene>
    <name evidence="2" type="ORF">GH714_010708</name>
</gene>
<organism evidence="2 3">
    <name type="scientific">Hevea brasiliensis</name>
    <name type="common">Para rubber tree</name>
    <name type="synonym">Siphonia brasiliensis</name>
    <dbReference type="NCBI Taxonomy" id="3981"/>
    <lineage>
        <taxon>Eukaryota</taxon>
        <taxon>Viridiplantae</taxon>
        <taxon>Streptophyta</taxon>
        <taxon>Embryophyta</taxon>
        <taxon>Tracheophyta</taxon>
        <taxon>Spermatophyta</taxon>
        <taxon>Magnoliopsida</taxon>
        <taxon>eudicotyledons</taxon>
        <taxon>Gunneridae</taxon>
        <taxon>Pentapetalae</taxon>
        <taxon>rosids</taxon>
        <taxon>fabids</taxon>
        <taxon>Malpighiales</taxon>
        <taxon>Euphorbiaceae</taxon>
        <taxon>Crotonoideae</taxon>
        <taxon>Micrandreae</taxon>
        <taxon>Hevea</taxon>
    </lineage>
</organism>
<name>A0A6A6LX74_HEVBR</name>
<reference evidence="2 3" key="1">
    <citation type="journal article" date="2020" name="Mol. Plant">
        <title>The Chromosome-Based Rubber Tree Genome Provides New Insights into Spurge Genome Evolution and Rubber Biosynthesis.</title>
        <authorList>
            <person name="Liu J."/>
            <person name="Shi C."/>
            <person name="Shi C.C."/>
            <person name="Li W."/>
            <person name="Zhang Q.J."/>
            <person name="Zhang Y."/>
            <person name="Li K."/>
            <person name="Lu H.F."/>
            <person name="Shi C."/>
            <person name="Zhu S.T."/>
            <person name="Xiao Z.Y."/>
            <person name="Nan H."/>
            <person name="Yue Y."/>
            <person name="Zhu X.G."/>
            <person name="Wu Y."/>
            <person name="Hong X.N."/>
            <person name="Fan G.Y."/>
            <person name="Tong Y."/>
            <person name="Zhang D."/>
            <person name="Mao C.L."/>
            <person name="Liu Y.L."/>
            <person name="Hao S.J."/>
            <person name="Liu W.Q."/>
            <person name="Lv M.Q."/>
            <person name="Zhang H.B."/>
            <person name="Liu Y."/>
            <person name="Hu-Tang G.R."/>
            <person name="Wang J.P."/>
            <person name="Wang J.H."/>
            <person name="Sun Y.H."/>
            <person name="Ni S.B."/>
            <person name="Chen W.B."/>
            <person name="Zhang X.C."/>
            <person name="Jiao Y.N."/>
            <person name="Eichler E.E."/>
            <person name="Li G.H."/>
            <person name="Liu X."/>
            <person name="Gao L.Z."/>
        </authorList>
    </citation>
    <scope>NUCLEOTIDE SEQUENCE [LARGE SCALE GENOMIC DNA]</scope>
    <source>
        <strain evidence="3">cv. GT1</strain>
        <tissue evidence="2">Leaf</tissue>
    </source>
</reference>
<proteinExistence type="predicted"/>